<dbReference type="AlphaFoldDB" id="A0A9N9CZ00"/>
<accession>A0A9N9CZ00</accession>
<proteinExistence type="predicted"/>
<evidence type="ECO:0000256" key="1">
    <source>
        <dbReference type="SAM" id="MobiDB-lite"/>
    </source>
</evidence>
<comment type="caution">
    <text evidence="2">The sequence shown here is derived from an EMBL/GenBank/DDBJ whole genome shotgun (WGS) entry which is preliminary data.</text>
</comment>
<keyword evidence="3" id="KW-1185">Reference proteome</keyword>
<evidence type="ECO:0000313" key="3">
    <source>
        <dbReference type="Proteomes" id="UP000789739"/>
    </source>
</evidence>
<dbReference type="EMBL" id="CAJVPI010001536">
    <property type="protein sequence ID" value="CAG8617232.1"/>
    <property type="molecule type" value="Genomic_DNA"/>
</dbReference>
<evidence type="ECO:0000313" key="2">
    <source>
        <dbReference type="EMBL" id="CAG8617232.1"/>
    </source>
</evidence>
<dbReference type="Proteomes" id="UP000789739">
    <property type="component" value="Unassembled WGS sequence"/>
</dbReference>
<feature type="compositionally biased region" description="Acidic residues" evidence="1">
    <location>
        <begin position="94"/>
        <end position="174"/>
    </location>
</feature>
<organism evidence="2 3">
    <name type="scientific">Paraglomus brasilianum</name>
    <dbReference type="NCBI Taxonomy" id="144538"/>
    <lineage>
        <taxon>Eukaryota</taxon>
        <taxon>Fungi</taxon>
        <taxon>Fungi incertae sedis</taxon>
        <taxon>Mucoromycota</taxon>
        <taxon>Glomeromycotina</taxon>
        <taxon>Glomeromycetes</taxon>
        <taxon>Paraglomerales</taxon>
        <taxon>Paraglomeraceae</taxon>
        <taxon>Paraglomus</taxon>
    </lineage>
</organism>
<protein>
    <submittedName>
        <fullName evidence="2">2540_t:CDS:1</fullName>
    </submittedName>
</protein>
<gene>
    <name evidence="2" type="ORF">PBRASI_LOCUS8497</name>
</gene>
<reference evidence="2" key="1">
    <citation type="submission" date="2021-06" db="EMBL/GenBank/DDBJ databases">
        <authorList>
            <person name="Kallberg Y."/>
            <person name="Tangrot J."/>
            <person name="Rosling A."/>
        </authorList>
    </citation>
    <scope>NUCLEOTIDE SEQUENCE</scope>
    <source>
        <strain evidence="2">BR232B</strain>
    </source>
</reference>
<feature type="region of interest" description="Disordered" evidence="1">
    <location>
        <begin position="92"/>
        <end position="174"/>
    </location>
</feature>
<sequence length="325" mass="36704">MSDIFCRASDRACLESFTLENCQLKCCKNTWNVFHGEIKIHNMALNACEHSGCGLDVARAEQVSESSHDRKQEMNSTTIGNKPDFRVKLFFSADSDEGDSEESESDEGDSEESESDEGDSEESESDEEELDEEESVSVDESVEELGEESDDGEDIDEVFEESEDEEDGEGEADGGVELLFGECSRVNAKWPKHNRDWKKLLRTCKDGHNRLYKEILKGKNKPSSAAKKITKSLLVVPMTGVLVVNNHIIVFLDSFYKAYEIFDLTVPLEVSQRSKVKNLLKNAIRLKMYFEGVADEVVSLKSKSNDLPPPKYRLRPDVQHWKPTL</sequence>
<name>A0A9N9CZ00_9GLOM</name>